<feature type="transmembrane region" description="Helical" evidence="1">
    <location>
        <begin position="20"/>
        <end position="37"/>
    </location>
</feature>
<keyword evidence="1" id="KW-0812">Transmembrane</keyword>
<gene>
    <name evidence="2" type="ORF">F480_07610</name>
</gene>
<dbReference type="EMBL" id="JACI01000002">
    <property type="protein sequence ID" value="OAQ14912.1"/>
    <property type="molecule type" value="Genomic_DNA"/>
</dbReference>
<protein>
    <submittedName>
        <fullName evidence="2">Uncharacterized protein</fullName>
    </submittedName>
</protein>
<evidence type="ECO:0000256" key="1">
    <source>
        <dbReference type="SAM" id="Phobius"/>
    </source>
</evidence>
<reference evidence="2 3" key="1">
    <citation type="submission" date="2014-01" db="EMBL/GenBank/DDBJ databases">
        <authorList>
            <person name="Zuccon D."/>
        </authorList>
    </citation>
    <scope>NUCLEOTIDE SEQUENCE [LARGE SCALE GENOMIC DNA]</scope>
    <source>
        <strain evidence="2 3">Y31</strain>
    </source>
</reference>
<accession>A0A179CYP0</accession>
<keyword evidence="1" id="KW-0472">Membrane</keyword>
<evidence type="ECO:0000313" key="3">
    <source>
        <dbReference type="Proteomes" id="UP000078358"/>
    </source>
</evidence>
<dbReference type="AlphaFoldDB" id="A0A179CYP0"/>
<name>A0A179CYP0_BIBTR</name>
<dbReference type="Proteomes" id="UP000078358">
    <property type="component" value="Unassembled WGS sequence"/>
</dbReference>
<keyword evidence="1" id="KW-1133">Transmembrane helix</keyword>
<evidence type="ECO:0000313" key="2">
    <source>
        <dbReference type="EMBL" id="OAQ14912.1"/>
    </source>
</evidence>
<dbReference type="RefSeq" id="WP_064318670.1">
    <property type="nucleotide sequence ID" value="NZ_JACI01000002.1"/>
</dbReference>
<dbReference type="PATRIC" id="fig|1261658.3.peg.1519"/>
<proteinExistence type="predicted"/>
<comment type="caution">
    <text evidence="2">The sequence shown here is derived from an EMBL/GenBank/DDBJ whole genome shotgun (WGS) entry which is preliminary data.</text>
</comment>
<sequence>MNSLLIKTTIVFAQRHLLKIMLGIALTSYYLYIIFLYSTEEPKHKPKTLNCNDIQEVRQTYFSYYYDFNKMINRRADICRIENFCDIWVLDKDISYKDINEYYVNQSQLQENKNILEKVFFKMLNDFSFRKYIEGESIENKTFLFDNFGSIDLFNINLITVHNNVIHDNWTTSESSIYGHNKISSLFLNEKKITQQCY</sequence>
<organism evidence="2 3">
    <name type="scientific">Bibersteinia trehalosi Y31</name>
    <dbReference type="NCBI Taxonomy" id="1261658"/>
    <lineage>
        <taxon>Bacteria</taxon>
        <taxon>Pseudomonadati</taxon>
        <taxon>Pseudomonadota</taxon>
        <taxon>Gammaproteobacteria</taxon>
        <taxon>Pasteurellales</taxon>
        <taxon>Pasteurellaceae</taxon>
        <taxon>Bibersteinia</taxon>
    </lineage>
</organism>